<evidence type="ECO:0000259" key="1">
    <source>
        <dbReference type="PROSITE" id="PS50943"/>
    </source>
</evidence>
<dbReference type="CDD" id="cd00093">
    <property type="entry name" value="HTH_XRE"/>
    <property type="match status" value="1"/>
</dbReference>
<comment type="caution">
    <text evidence="2">The sequence shown here is derived from an EMBL/GenBank/DDBJ whole genome shotgun (WGS) entry which is preliminary data.</text>
</comment>
<dbReference type="SUPFAM" id="SSF47413">
    <property type="entry name" value="lambda repressor-like DNA-binding domains"/>
    <property type="match status" value="1"/>
</dbReference>
<dbReference type="InterPro" id="IPR010982">
    <property type="entry name" value="Lambda_DNA-bd_dom_sf"/>
</dbReference>
<dbReference type="Gene3D" id="1.10.260.40">
    <property type="entry name" value="lambda repressor-like DNA-binding domains"/>
    <property type="match status" value="1"/>
</dbReference>
<keyword evidence="3" id="KW-1185">Reference proteome</keyword>
<dbReference type="EMBL" id="FNHD01000001">
    <property type="protein sequence ID" value="SDL47467.1"/>
    <property type="molecule type" value="Genomic_DNA"/>
</dbReference>
<gene>
    <name evidence="2" type="ORF">SAMN05216273_101330</name>
</gene>
<dbReference type="SMART" id="SM00530">
    <property type="entry name" value="HTH_XRE"/>
    <property type="match status" value="1"/>
</dbReference>
<name>A0ABY0QQB0_9FLAO</name>
<dbReference type="InterPro" id="IPR001387">
    <property type="entry name" value="Cro/C1-type_HTH"/>
</dbReference>
<protein>
    <recommendedName>
        <fullName evidence="1">HTH cro/C1-type domain-containing protein</fullName>
    </recommendedName>
</protein>
<organism evidence="2 3">
    <name type="scientific">Chryseobacterium taihuense</name>
    <dbReference type="NCBI Taxonomy" id="1141221"/>
    <lineage>
        <taxon>Bacteria</taxon>
        <taxon>Pseudomonadati</taxon>
        <taxon>Bacteroidota</taxon>
        <taxon>Flavobacteriia</taxon>
        <taxon>Flavobacteriales</taxon>
        <taxon>Weeksellaceae</taxon>
        <taxon>Chryseobacterium group</taxon>
        <taxon>Chryseobacterium</taxon>
    </lineage>
</organism>
<accession>A0ABY0QQB0</accession>
<dbReference type="Proteomes" id="UP000199242">
    <property type="component" value="Unassembled WGS sequence"/>
</dbReference>
<evidence type="ECO:0000313" key="2">
    <source>
        <dbReference type="EMBL" id="SDL47467.1"/>
    </source>
</evidence>
<evidence type="ECO:0000313" key="3">
    <source>
        <dbReference type="Proteomes" id="UP000199242"/>
    </source>
</evidence>
<dbReference type="PROSITE" id="PS50943">
    <property type="entry name" value="HTH_CROC1"/>
    <property type="match status" value="1"/>
</dbReference>
<dbReference type="Pfam" id="PF01381">
    <property type="entry name" value="HTH_3"/>
    <property type="match status" value="1"/>
</dbReference>
<reference evidence="2 3" key="1">
    <citation type="submission" date="2016-10" db="EMBL/GenBank/DDBJ databases">
        <authorList>
            <person name="Varghese N."/>
            <person name="Submissions S."/>
        </authorList>
    </citation>
    <scope>NUCLEOTIDE SEQUENCE [LARGE SCALE GENOMIC DNA]</scope>
    <source>
        <strain evidence="2 3">CGMCC 1.10941</strain>
    </source>
</reference>
<dbReference type="RefSeq" id="WP_089741332.1">
    <property type="nucleotide sequence ID" value="NZ_FNHD01000001.1"/>
</dbReference>
<feature type="domain" description="HTH cro/C1-type" evidence="1">
    <location>
        <begin position="6"/>
        <end position="60"/>
    </location>
</feature>
<sequence length="131" mass="15328">MVKEKLRKLRIDKGISQKEIATCLPTDVSNYNRKELGEVKITKQEWEKISAFLAVPIEEIYEADSEKKTSLKYKNPIFNDNSISVQYVEIMPSLVENLQQFITMLQEENAQLRKELCGLKNRWSEEDHSSF</sequence>
<proteinExistence type="predicted"/>